<dbReference type="OrthoDB" id="286090at2"/>
<evidence type="ECO:0000313" key="2">
    <source>
        <dbReference type="Proteomes" id="UP000032066"/>
    </source>
</evidence>
<gene>
    <name evidence="1" type="ORF">TR51_02015</name>
</gene>
<proteinExistence type="predicted"/>
<comment type="caution">
    <text evidence="1">The sequence shown here is derived from an EMBL/GenBank/DDBJ whole genome shotgun (WGS) entry which is preliminary data.</text>
</comment>
<dbReference type="PATRIC" id="fig|2064.6.peg.458"/>
<dbReference type="Proteomes" id="UP000032066">
    <property type="component" value="Unassembled WGS sequence"/>
</dbReference>
<name>A0A0D0P447_KITGR</name>
<evidence type="ECO:0000313" key="1">
    <source>
        <dbReference type="EMBL" id="KIQ66411.1"/>
    </source>
</evidence>
<protein>
    <submittedName>
        <fullName evidence="1">Uncharacterized protein</fullName>
    </submittedName>
</protein>
<dbReference type="STRING" id="2064.TR51_02015"/>
<sequence>MFQYRVTKYSPEERAGTVPSWTSISDLGNSYGGTVFTEDAYLETEQKYLSAIRRFASAQEVTALRIDRLTIDSDSPWWQRVAKGDQLSVDEAIELSRAVLREESVWCTLVVDGEFFVHFGYDYYMYIGIARPSDQAVLDVRRSGLHVDEFESPYLD</sequence>
<dbReference type="RefSeq" id="WP_043907602.1">
    <property type="nucleotide sequence ID" value="NZ_JXZB01000001.1"/>
</dbReference>
<accession>A0A0D0P447</accession>
<reference evidence="1 2" key="1">
    <citation type="submission" date="2015-02" db="EMBL/GenBank/DDBJ databases">
        <title>Draft genome sequence of Kitasatospora griseola MF730-N6, a bafilomycin, terpentecin and satosporin producer.</title>
        <authorList>
            <person name="Arens J.C."/>
            <person name="Haltli B."/>
            <person name="Kerr R.G."/>
        </authorList>
    </citation>
    <scope>NUCLEOTIDE SEQUENCE [LARGE SCALE GENOMIC DNA]</scope>
    <source>
        <strain evidence="1 2">MF730-N6</strain>
    </source>
</reference>
<dbReference type="AlphaFoldDB" id="A0A0D0P447"/>
<keyword evidence="2" id="KW-1185">Reference proteome</keyword>
<dbReference type="EMBL" id="JXZB01000001">
    <property type="protein sequence ID" value="KIQ66411.1"/>
    <property type="molecule type" value="Genomic_DNA"/>
</dbReference>
<organism evidence="1 2">
    <name type="scientific">Kitasatospora griseola</name>
    <name type="common">Streptomyces griseolosporeus</name>
    <dbReference type="NCBI Taxonomy" id="2064"/>
    <lineage>
        <taxon>Bacteria</taxon>
        <taxon>Bacillati</taxon>
        <taxon>Actinomycetota</taxon>
        <taxon>Actinomycetes</taxon>
        <taxon>Kitasatosporales</taxon>
        <taxon>Streptomycetaceae</taxon>
        <taxon>Kitasatospora</taxon>
    </lineage>
</organism>